<sequence>MRYGGRSDSTLEYGKGAQANFLTSKKHQYRKWANQPAEARNAANATSTMWRRLAPTMEAFFRLDSDTACDEPNAQQSKAQGVFKDAKKKKVNKSGFGTRLKIYRFFCLGIIGVLPLSEIALR</sequence>
<evidence type="ECO:0000313" key="3">
    <source>
        <dbReference type="Proteomes" id="UP000002630"/>
    </source>
</evidence>
<reference evidence="2 3" key="1">
    <citation type="journal article" date="2010" name="Nature">
        <title>The Ectocarpus genome and the independent evolution of multicellularity in brown algae.</title>
        <authorList>
            <person name="Cock J.M."/>
            <person name="Sterck L."/>
            <person name="Rouze P."/>
            <person name="Scornet D."/>
            <person name="Allen A.E."/>
            <person name="Amoutzias G."/>
            <person name="Anthouard V."/>
            <person name="Artiguenave F."/>
            <person name="Aury J.M."/>
            <person name="Badger J.H."/>
            <person name="Beszteri B."/>
            <person name="Billiau K."/>
            <person name="Bonnet E."/>
            <person name="Bothwell J.H."/>
            <person name="Bowler C."/>
            <person name="Boyen C."/>
            <person name="Brownlee C."/>
            <person name="Carrano C.J."/>
            <person name="Charrier B."/>
            <person name="Cho G.Y."/>
            <person name="Coelho S.M."/>
            <person name="Collen J."/>
            <person name="Corre E."/>
            <person name="Da Silva C."/>
            <person name="Delage L."/>
            <person name="Delaroque N."/>
            <person name="Dittami S.M."/>
            <person name="Doulbeau S."/>
            <person name="Elias M."/>
            <person name="Farnham G."/>
            <person name="Gachon C.M."/>
            <person name="Gschloessl B."/>
            <person name="Heesch S."/>
            <person name="Jabbari K."/>
            <person name="Jubin C."/>
            <person name="Kawai H."/>
            <person name="Kimura K."/>
            <person name="Kloareg B."/>
            <person name="Kupper F.C."/>
            <person name="Lang D."/>
            <person name="Le Bail A."/>
            <person name="Leblanc C."/>
            <person name="Lerouge P."/>
            <person name="Lohr M."/>
            <person name="Lopez P.J."/>
            <person name="Martens C."/>
            <person name="Maumus F."/>
            <person name="Michel G."/>
            <person name="Miranda-Saavedra D."/>
            <person name="Morales J."/>
            <person name="Moreau H."/>
            <person name="Motomura T."/>
            <person name="Nagasato C."/>
            <person name="Napoli C.A."/>
            <person name="Nelson D.R."/>
            <person name="Nyvall-Collen P."/>
            <person name="Peters A.F."/>
            <person name="Pommier C."/>
            <person name="Potin P."/>
            <person name="Poulain J."/>
            <person name="Quesneville H."/>
            <person name="Read B."/>
            <person name="Rensing S.A."/>
            <person name="Ritter A."/>
            <person name="Rousvoal S."/>
            <person name="Samanta M."/>
            <person name="Samson G."/>
            <person name="Schroeder D.C."/>
            <person name="Segurens B."/>
            <person name="Strittmatter M."/>
            <person name="Tonon T."/>
            <person name="Tregear J.W."/>
            <person name="Valentin K."/>
            <person name="von Dassow P."/>
            <person name="Yamagishi T."/>
            <person name="Van de Peer Y."/>
            <person name="Wincker P."/>
        </authorList>
    </citation>
    <scope>NUCLEOTIDE SEQUENCE [LARGE SCALE GENOMIC DNA]</scope>
    <source>
        <strain evidence="3">Ec32 / CCAP1310/4</strain>
    </source>
</reference>
<dbReference type="EMBL" id="FN649760">
    <property type="protein sequence ID" value="CBJ32818.1"/>
    <property type="molecule type" value="Genomic_DNA"/>
</dbReference>
<keyword evidence="1" id="KW-0472">Membrane</keyword>
<organism evidence="2 3">
    <name type="scientific">Ectocarpus siliculosus</name>
    <name type="common">Brown alga</name>
    <name type="synonym">Conferva siliculosa</name>
    <dbReference type="NCBI Taxonomy" id="2880"/>
    <lineage>
        <taxon>Eukaryota</taxon>
        <taxon>Sar</taxon>
        <taxon>Stramenopiles</taxon>
        <taxon>Ochrophyta</taxon>
        <taxon>PX clade</taxon>
        <taxon>Phaeophyceae</taxon>
        <taxon>Ectocarpales</taxon>
        <taxon>Ectocarpaceae</taxon>
        <taxon>Ectocarpus</taxon>
    </lineage>
</organism>
<dbReference type="AlphaFoldDB" id="D7FZL1"/>
<name>D7FZL1_ECTSI</name>
<keyword evidence="3" id="KW-1185">Reference proteome</keyword>
<protein>
    <submittedName>
        <fullName evidence="2">Uncharacterized protein</fullName>
    </submittedName>
</protein>
<evidence type="ECO:0000256" key="1">
    <source>
        <dbReference type="SAM" id="Phobius"/>
    </source>
</evidence>
<keyword evidence="1" id="KW-0812">Transmembrane</keyword>
<accession>D7FZL1</accession>
<feature type="transmembrane region" description="Helical" evidence="1">
    <location>
        <begin position="102"/>
        <end position="121"/>
    </location>
</feature>
<dbReference type="Proteomes" id="UP000002630">
    <property type="component" value="Unassembled WGS sequence"/>
</dbReference>
<keyword evidence="1" id="KW-1133">Transmembrane helix</keyword>
<dbReference type="InParanoid" id="D7FZL1"/>
<gene>
    <name evidence="2" type="ORF">Esi_0377_0001</name>
</gene>
<proteinExistence type="predicted"/>
<evidence type="ECO:0000313" key="2">
    <source>
        <dbReference type="EMBL" id="CBJ32818.1"/>
    </source>
</evidence>